<comment type="similarity">
    <text evidence="4 5">Belongs to the RlpA family.</text>
</comment>
<evidence type="ECO:0000256" key="1">
    <source>
        <dbReference type="ARBA" id="ARBA00022729"/>
    </source>
</evidence>
<dbReference type="InterPro" id="IPR012997">
    <property type="entry name" value="RplA"/>
</dbReference>
<evidence type="ECO:0000313" key="8">
    <source>
        <dbReference type="EMBL" id="PTW43542.1"/>
    </source>
</evidence>
<keyword evidence="3 4" id="KW-0961">Cell wall biogenesis/degradation</keyword>
<dbReference type="Pfam" id="PF05036">
    <property type="entry name" value="SPOR"/>
    <property type="match status" value="1"/>
</dbReference>
<comment type="subcellular location">
    <subcellularLocation>
        <location evidence="4">Cell membrane</location>
        <topology evidence="4">Lipid-anchor</topology>
    </subcellularLocation>
</comment>
<dbReference type="GeneID" id="91007864"/>
<sequence>MRSSARALSLAFALAACGHARESGGAILSAGGGLYGSYQDTGTASWYGDELSGNRTASGEAFDPDAMTAAHRTLPLGSFVEVTSIETGRSILVRINDRGPGRRDRMIDLSRAAAHMLGTDRHQVATVRIRAIVPSLRDASLLRAGKAVALQPAAYTRAMSVDTLPSRAPVTLVPGRRYLLQVATFSNEARAAALAKRLNADVVEGGGLYRVRIGPFKDVISLQRARDAVAERGYGDAQVLPTD</sequence>
<dbReference type="InterPro" id="IPR007730">
    <property type="entry name" value="SPOR-like_dom"/>
</dbReference>
<accession>A0A2T5TWA1</accession>
<evidence type="ECO:0000256" key="4">
    <source>
        <dbReference type="HAMAP-Rule" id="MF_02071"/>
    </source>
</evidence>
<dbReference type="Gene3D" id="3.30.70.1070">
    <property type="entry name" value="Sporulation related repeat"/>
    <property type="match status" value="1"/>
</dbReference>
<dbReference type="Gene3D" id="2.40.40.10">
    <property type="entry name" value="RlpA-like domain"/>
    <property type="match status" value="1"/>
</dbReference>
<keyword evidence="2 4" id="KW-0456">Lyase</keyword>
<dbReference type="CDD" id="cd22268">
    <property type="entry name" value="DPBB_RlpA-like"/>
    <property type="match status" value="1"/>
</dbReference>
<organism evidence="8 9">
    <name type="scientific">Sphingomonas faeni</name>
    <dbReference type="NCBI Taxonomy" id="185950"/>
    <lineage>
        <taxon>Bacteria</taxon>
        <taxon>Pseudomonadati</taxon>
        <taxon>Pseudomonadota</taxon>
        <taxon>Alphaproteobacteria</taxon>
        <taxon>Sphingomonadales</taxon>
        <taxon>Sphingomonadaceae</taxon>
        <taxon>Sphingomonas</taxon>
    </lineage>
</organism>
<dbReference type="SUPFAM" id="SSF110997">
    <property type="entry name" value="Sporulation related repeat"/>
    <property type="match status" value="1"/>
</dbReference>
<evidence type="ECO:0000256" key="3">
    <source>
        <dbReference type="ARBA" id="ARBA00023316"/>
    </source>
</evidence>
<dbReference type="PANTHER" id="PTHR34183:SF8">
    <property type="entry name" value="ENDOLYTIC PEPTIDOGLYCAN TRANSGLYCOSYLASE RLPA-RELATED"/>
    <property type="match status" value="1"/>
</dbReference>
<evidence type="ECO:0000259" key="7">
    <source>
        <dbReference type="Pfam" id="PF05036"/>
    </source>
</evidence>
<evidence type="ECO:0000256" key="5">
    <source>
        <dbReference type="RuleBase" id="RU003495"/>
    </source>
</evidence>
<evidence type="ECO:0000256" key="2">
    <source>
        <dbReference type="ARBA" id="ARBA00023239"/>
    </source>
</evidence>
<dbReference type="OrthoDB" id="9779128at2"/>
<proteinExistence type="inferred from homology"/>
<keyword evidence="4 8" id="KW-0449">Lipoprotein</keyword>
<dbReference type="GO" id="GO:0000270">
    <property type="term" value="P:peptidoglycan metabolic process"/>
    <property type="evidence" value="ECO:0007669"/>
    <property type="project" value="UniProtKB-UniRule"/>
</dbReference>
<comment type="function">
    <text evidence="4">Lytic transglycosylase with a strong preference for naked glycan strands that lack stem peptides.</text>
</comment>
<keyword evidence="4" id="KW-0472">Membrane</keyword>
<dbReference type="SUPFAM" id="SSF50685">
    <property type="entry name" value="Barwin-like endoglucanases"/>
    <property type="match status" value="1"/>
</dbReference>
<dbReference type="EC" id="4.2.2.-" evidence="4"/>
<evidence type="ECO:0000259" key="6">
    <source>
        <dbReference type="Pfam" id="PF03330"/>
    </source>
</evidence>
<dbReference type="InterPro" id="IPR036680">
    <property type="entry name" value="SPOR-like_sf"/>
</dbReference>
<keyword evidence="1" id="KW-0732">Signal</keyword>
<protein>
    <recommendedName>
        <fullName evidence="4">Endolytic peptidoglycan transglycosylase RlpA</fullName>
        <ecNumber evidence="4">4.2.2.-</ecNumber>
    </recommendedName>
</protein>
<dbReference type="PANTHER" id="PTHR34183">
    <property type="entry name" value="ENDOLYTIC PEPTIDOGLYCAN TRANSGLYCOSYLASE RLPA"/>
    <property type="match status" value="1"/>
</dbReference>
<keyword evidence="4" id="KW-0564">Palmitate</keyword>
<name>A0A2T5TWA1_9SPHN</name>
<dbReference type="EMBL" id="QAYE01000019">
    <property type="protein sequence ID" value="PTW43542.1"/>
    <property type="molecule type" value="Genomic_DNA"/>
</dbReference>
<evidence type="ECO:0000313" key="9">
    <source>
        <dbReference type="Proteomes" id="UP000244013"/>
    </source>
</evidence>
<keyword evidence="4" id="KW-1003">Cell membrane</keyword>
<dbReference type="HAMAP" id="MF_02071">
    <property type="entry name" value="RlpA"/>
    <property type="match status" value="1"/>
</dbReference>
<dbReference type="NCBIfam" id="TIGR00413">
    <property type="entry name" value="rlpA"/>
    <property type="match status" value="1"/>
</dbReference>
<dbReference type="AlphaFoldDB" id="A0A2T5TWA1"/>
<gene>
    <name evidence="4" type="primary">rlpA</name>
    <name evidence="8" type="ORF">C8J25_11917</name>
</gene>
<dbReference type="InterPro" id="IPR009009">
    <property type="entry name" value="RlpA-like_DPBB"/>
</dbReference>
<dbReference type="Proteomes" id="UP000244013">
    <property type="component" value="Unassembled WGS sequence"/>
</dbReference>
<feature type="domain" description="SPOR" evidence="7">
    <location>
        <begin position="175"/>
        <end position="239"/>
    </location>
</feature>
<dbReference type="InterPro" id="IPR034718">
    <property type="entry name" value="RlpA"/>
</dbReference>
<dbReference type="GO" id="GO:0008932">
    <property type="term" value="F:lytic endotransglycosylase activity"/>
    <property type="evidence" value="ECO:0007669"/>
    <property type="project" value="UniProtKB-UniRule"/>
</dbReference>
<dbReference type="InterPro" id="IPR036908">
    <property type="entry name" value="RlpA-like_sf"/>
</dbReference>
<dbReference type="RefSeq" id="WP_107956010.1">
    <property type="nucleotide sequence ID" value="NZ_QAYE01000019.1"/>
</dbReference>
<feature type="domain" description="RlpA-like protein double-psi beta-barrel" evidence="6">
    <location>
        <begin position="41"/>
        <end position="128"/>
    </location>
</feature>
<dbReference type="Pfam" id="PF03330">
    <property type="entry name" value="DPBB_1"/>
    <property type="match status" value="1"/>
</dbReference>
<reference evidence="8 9" key="1">
    <citation type="submission" date="2018-04" db="EMBL/GenBank/DDBJ databases">
        <title>Genomic Encyclopedia of Type Strains, Phase III (KMG-III): the genomes of soil and plant-associated and newly described type strains.</title>
        <authorList>
            <person name="Whitman W."/>
        </authorList>
    </citation>
    <scope>NUCLEOTIDE SEQUENCE [LARGE SCALE GENOMIC DNA]</scope>
    <source>
        <strain evidence="8 9">MA-olki</strain>
    </source>
</reference>
<dbReference type="PROSITE" id="PS51257">
    <property type="entry name" value="PROKAR_LIPOPROTEIN"/>
    <property type="match status" value="1"/>
</dbReference>
<dbReference type="GO" id="GO:0071555">
    <property type="term" value="P:cell wall organization"/>
    <property type="evidence" value="ECO:0007669"/>
    <property type="project" value="UniProtKB-KW"/>
</dbReference>
<dbReference type="GO" id="GO:0005886">
    <property type="term" value="C:plasma membrane"/>
    <property type="evidence" value="ECO:0007669"/>
    <property type="project" value="UniProtKB-SubCell"/>
</dbReference>
<comment type="caution">
    <text evidence="8">The sequence shown here is derived from an EMBL/GenBank/DDBJ whole genome shotgun (WGS) entry which is preliminary data.</text>
</comment>
<dbReference type="GO" id="GO:0042834">
    <property type="term" value="F:peptidoglycan binding"/>
    <property type="evidence" value="ECO:0007669"/>
    <property type="project" value="InterPro"/>
</dbReference>